<protein>
    <submittedName>
        <fullName evidence="1">Uncharacterized protein</fullName>
    </submittedName>
</protein>
<dbReference type="Proteomes" id="UP000004454">
    <property type="component" value="Unassembled WGS sequence"/>
</dbReference>
<sequence length="54" mass="6066">MPSINNPQNIVVAALDIFKFLYQVLEIISSPLPIPFCMVSSEDEKKNMINIGSR</sequence>
<organism evidence="1 2">
    <name type="scientific">Escherichia coli 97.0246</name>
    <dbReference type="NCBI Taxonomy" id="869670"/>
    <lineage>
        <taxon>Bacteria</taxon>
        <taxon>Pseudomonadati</taxon>
        <taxon>Pseudomonadota</taxon>
        <taxon>Gammaproteobacteria</taxon>
        <taxon>Enterobacterales</taxon>
        <taxon>Enterobacteriaceae</taxon>
        <taxon>Escherichia</taxon>
    </lineage>
</organism>
<comment type="caution">
    <text evidence="1">The sequence shown here is derived from an EMBL/GenBank/DDBJ whole genome shotgun (WGS) entry which is preliminary data.</text>
</comment>
<reference evidence="1 2" key="1">
    <citation type="submission" date="2011-12" db="EMBL/GenBank/DDBJ databases">
        <authorList>
            <person name="Brinkac L."/>
            <person name="Radune D."/>
            <person name="Sanka R."/>
            <person name="Selengut J."/>
            <person name="DebRoy C."/>
            <person name="Feng P."/>
            <person name="Fratamico P.M."/>
            <person name="Kapur V."/>
            <person name="Kariyawasam S."/>
            <person name="Losada L."/>
            <person name="Nierman W.C."/>
            <person name="Nelson K."/>
        </authorList>
    </citation>
    <scope>NUCLEOTIDE SEQUENCE [LARGE SCALE GENOMIC DNA]</scope>
    <source>
        <strain evidence="1 2">97.0246</strain>
    </source>
</reference>
<dbReference type="AlphaFoldDB" id="A0A8E0FQ08"/>
<dbReference type="EMBL" id="AEZJ02000012">
    <property type="protein sequence ID" value="EIG94106.1"/>
    <property type="molecule type" value="Genomic_DNA"/>
</dbReference>
<gene>
    <name evidence="1" type="ORF">EC970246_1269</name>
</gene>
<name>A0A8E0FQ08_ECOLX</name>
<evidence type="ECO:0000313" key="2">
    <source>
        <dbReference type="Proteomes" id="UP000004454"/>
    </source>
</evidence>
<accession>A0A8E0FQ08</accession>
<proteinExistence type="predicted"/>
<evidence type="ECO:0000313" key="1">
    <source>
        <dbReference type="EMBL" id="EIG94106.1"/>
    </source>
</evidence>